<dbReference type="AlphaFoldDB" id="A0A4Y7LF93"/>
<evidence type="ECO:0000256" key="1">
    <source>
        <dbReference type="SAM" id="MobiDB-lite"/>
    </source>
</evidence>
<feature type="region of interest" description="Disordered" evidence="1">
    <location>
        <begin position="293"/>
        <end position="319"/>
    </location>
</feature>
<dbReference type="OMA" id="DNNYPGR"/>
<accession>A0A4Y7LF93</accession>
<dbReference type="EMBL" id="CM010725">
    <property type="protein sequence ID" value="RZC84183.1"/>
    <property type="molecule type" value="Genomic_DNA"/>
</dbReference>
<keyword evidence="3" id="KW-1185">Reference proteome</keyword>
<protein>
    <submittedName>
        <fullName evidence="2">Uncharacterized protein</fullName>
    </submittedName>
</protein>
<organism evidence="2 3">
    <name type="scientific">Papaver somniferum</name>
    <name type="common">Opium poppy</name>
    <dbReference type="NCBI Taxonomy" id="3469"/>
    <lineage>
        <taxon>Eukaryota</taxon>
        <taxon>Viridiplantae</taxon>
        <taxon>Streptophyta</taxon>
        <taxon>Embryophyta</taxon>
        <taxon>Tracheophyta</taxon>
        <taxon>Spermatophyta</taxon>
        <taxon>Magnoliopsida</taxon>
        <taxon>Ranunculales</taxon>
        <taxon>Papaveraceae</taxon>
        <taxon>Papaveroideae</taxon>
        <taxon>Papaver</taxon>
    </lineage>
</organism>
<reference evidence="2 3" key="1">
    <citation type="journal article" date="2018" name="Science">
        <title>The opium poppy genome and morphinan production.</title>
        <authorList>
            <person name="Guo L."/>
            <person name="Winzer T."/>
            <person name="Yang X."/>
            <person name="Li Y."/>
            <person name="Ning Z."/>
            <person name="He Z."/>
            <person name="Teodor R."/>
            <person name="Lu Y."/>
            <person name="Bowser T.A."/>
            <person name="Graham I.A."/>
            <person name="Ye K."/>
        </authorList>
    </citation>
    <scope>NUCLEOTIDE SEQUENCE [LARGE SCALE GENOMIC DNA]</scope>
    <source>
        <strain evidence="3">cv. HN1</strain>
        <tissue evidence="2">Leaves</tissue>
    </source>
</reference>
<gene>
    <name evidence="2" type="ORF">C5167_046967</name>
</gene>
<dbReference type="PANTHER" id="PTHR34210:SF1">
    <property type="entry name" value="OS03G0274700 PROTEIN"/>
    <property type="match status" value="1"/>
</dbReference>
<sequence length="319" mass="35662">MRRPGQFSEPGLNSYVTSQMQHMSAQRMQQGSGTNHFSGRPDALPGDEEHPYVPSKPEGPWQSHAFEGKWYLIFAHSPCADCQRGDAPRALYQGQNRLDSQSGLQKAVINDQRVQIHEQDTEIGYDESSHSQTFEVLENKFHGDIIKLTKEQDEAEDAENARHKEKIVEINARYHEKLTALRSQHASRREDFLRRESQGRQSHYKQLILDHFPNQTGPNDPRGYGGSATAVAAAEAAIGEGRRAYAAAEAAVGEGRRAYAAAEAAAGEGRRAYAAASQFDSYRERAQYLQEARNHGGFEPTARNPYPGGRAYNNNSRLY</sequence>
<evidence type="ECO:0000313" key="3">
    <source>
        <dbReference type="Proteomes" id="UP000316621"/>
    </source>
</evidence>
<evidence type="ECO:0000313" key="2">
    <source>
        <dbReference type="EMBL" id="RZC84183.1"/>
    </source>
</evidence>
<feature type="compositionally biased region" description="Polar residues" evidence="1">
    <location>
        <begin position="14"/>
        <end position="37"/>
    </location>
</feature>
<name>A0A4Y7LF93_PAPSO</name>
<feature type="region of interest" description="Disordered" evidence="1">
    <location>
        <begin position="1"/>
        <end position="56"/>
    </location>
</feature>
<dbReference type="PANTHER" id="PTHR34210">
    <property type="entry name" value="OS01G0252900 PROTEIN"/>
    <property type="match status" value="1"/>
</dbReference>
<dbReference type="Gramene" id="RZC84183">
    <property type="protein sequence ID" value="RZC84183"/>
    <property type="gene ID" value="C5167_046967"/>
</dbReference>
<proteinExistence type="predicted"/>
<dbReference type="Proteomes" id="UP000316621">
    <property type="component" value="Chromosome 11"/>
</dbReference>